<organism evidence="1 2">
    <name type="scientific">Plasmodium ovale curtisi</name>
    <dbReference type="NCBI Taxonomy" id="864141"/>
    <lineage>
        <taxon>Eukaryota</taxon>
        <taxon>Sar</taxon>
        <taxon>Alveolata</taxon>
        <taxon>Apicomplexa</taxon>
        <taxon>Aconoidasida</taxon>
        <taxon>Haemosporida</taxon>
        <taxon>Plasmodiidae</taxon>
        <taxon>Plasmodium</taxon>
        <taxon>Plasmodium (Plasmodium)</taxon>
    </lineage>
</organism>
<sequence>MIKSHDINTSSYDTSNEYSDLCIGNIFSEIQDEIKNACVVEDLRSEQSTECDNETLSREGSTVSGSISGTVSVRGSIRGSISGSVSSSISGTASASSSISGTVSVSGSIRGSISGSVNSSIRASVSGSISGSVRSAVESADKNAATGRKINIETYVHFISTKKNEYKKKKKEYVIEYINRRRLKKFHYEDMVFLFKKYSQFLNFQERCFLCNNYLSFSYLYLKKYMEEKKKKKKDQQNLRKNFCIEENGNSTLLIFCECLEKMEYSEHYTSDIKDRCFIDMIHLFKKNPLLSLNIKKNIIIKEFIKNVKFTELYKYNSFSENCYDILPIKKSDYVDVKYINTCRYNEKPQLTIEHVKMLNSHTEKFTPLFKIHSANTLLTTVEKKLLIECLKVIKKIFFHDNIDKITLIIFCYLSNLYNIVIRLNAECILSCYSKKHFEYFLYYFLQKSAPSIRSIKMLATKIYRNNDEHSNKGEDMDF</sequence>
<dbReference type="EMBL" id="FLQU01000204">
    <property type="protein sequence ID" value="SBS82343.1"/>
    <property type="molecule type" value="Genomic_DNA"/>
</dbReference>
<name>A0A1A8VP60_PLAOA</name>
<evidence type="ECO:0000313" key="2">
    <source>
        <dbReference type="Proteomes" id="UP000078560"/>
    </source>
</evidence>
<protein>
    <submittedName>
        <fullName evidence="1">Uncharacterized protein</fullName>
    </submittedName>
</protein>
<accession>A0A1A8VP60</accession>
<dbReference type="Proteomes" id="UP000078560">
    <property type="component" value="Unassembled WGS sequence"/>
</dbReference>
<gene>
    <name evidence="1" type="ORF">POVCU2_0014990</name>
</gene>
<proteinExistence type="predicted"/>
<reference evidence="2" key="1">
    <citation type="submission" date="2016-05" db="EMBL/GenBank/DDBJ databases">
        <authorList>
            <person name="Naeem Raeece"/>
        </authorList>
    </citation>
    <scope>NUCLEOTIDE SEQUENCE [LARGE SCALE GENOMIC DNA]</scope>
</reference>
<evidence type="ECO:0000313" key="1">
    <source>
        <dbReference type="EMBL" id="SBS82343.1"/>
    </source>
</evidence>
<dbReference type="AlphaFoldDB" id="A0A1A8VP60"/>